<proteinExistence type="predicted"/>
<gene>
    <name evidence="2" type="ORF">VLY81_05400</name>
</gene>
<keyword evidence="1" id="KW-0812">Transmembrane</keyword>
<dbReference type="EMBL" id="CP141614">
    <property type="protein sequence ID" value="WRP15599.1"/>
    <property type="molecule type" value="Genomic_DNA"/>
</dbReference>
<reference evidence="3" key="1">
    <citation type="submission" date="2023-12" db="EMBL/GenBank/DDBJ databases">
        <title>Novel isolates from deep terrestrial aquifers shed light on the physiology and ecology of the class Limnochordia.</title>
        <authorList>
            <person name="Karnachuk O.V."/>
            <person name="Lukina A.P."/>
            <person name="Avakyan M.R."/>
            <person name="Kadnikov V."/>
            <person name="Begmatov S."/>
            <person name="Beletsky A.V."/>
            <person name="Mardanov A.V."/>
            <person name="Ravin N.V."/>
        </authorList>
    </citation>
    <scope>NUCLEOTIDE SEQUENCE [LARGE SCALE GENOMIC DNA]</scope>
    <source>
        <strain evidence="3">LN</strain>
    </source>
</reference>
<keyword evidence="3" id="KW-1185">Reference proteome</keyword>
<dbReference type="RefSeq" id="WP_324670005.1">
    <property type="nucleotide sequence ID" value="NZ_CP141614.1"/>
</dbReference>
<evidence type="ECO:0000313" key="3">
    <source>
        <dbReference type="Proteomes" id="UP001333102"/>
    </source>
</evidence>
<sequence>MVGRIQAVAWAAGVVALAMAAGTPAVVEWARPLHDAVRVPVVLAFMGGWAALVAIASACLKEARLRRPGTAAEGLAGPAREDGR</sequence>
<keyword evidence="1" id="KW-0472">Membrane</keyword>
<evidence type="ECO:0000256" key="1">
    <source>
        <dbReference type="SAM" id="Phobius"/>
    </source>
</evidence>
<protein>
    <submittedName>
        <fullName evidence="2">Uncharacterized protein</fullName>
    </submittedName>
</protein>
<accession>A0ABZ1BS95</accession>
<dbReference type="Proteomes" id="UP001333102">
    <property type="component" value="Chromosome"/>
</dbReference>
<name>A0ABZ1BS95_9FIRM</name>
<evidence type="ECO:0000313" key="2">
    <source>
        <dbReference type="EMBL" id="WRP15599.1"/>
    </source>
</evidence>
<feature type="transmembrane region" description="Helical" evidence="1">
    <location>
        <begin position="36"/>
        <end position="60"/>
    </location>
</feature>
<keyword evidence="1" id="KW-1133">Transmembrane helix</keyword>
<organism evidence="2 3">
    <name type="scientific">Geochorda subterranea</name>
    <dbReference type="NCBI Taxonomy" id="3109564"/>
    <lineage>
        <taxon>Bacteria</taxon>
        <taxon>Bacillati</taxon>
        <taxon>Bacillota</taxon>
        <taxon>Limnochordia</taxon>
        <taxon>Limnochordales</taxon>
        <taxon>Geochordaceae</taxon>
        <taxon>Geochorda</taxon>
    </lineage>
</organism>